<dbReference type="Proteomes" id="UP000799444">
    <property type="component" value="Unassembled WGS sequence"/>
</dbReference>
<reference evidence="7" key="1">
    <citation type="journal article" date="2020" name="Stud. Mycol.">
        <title>101 Dothideomycetes genomes: a test case for predicting lifestyles and emergence of pathogens.</title>
        <authorList>
            <person name="Haridas S."/>
            <person name="Albert R."/>
            <person name="Binder M."/>
            <person name="Bloem J."/>
            <person name="Labutti K."/>
            <person name="Salamov A."/>
            <person name="Andreopoulos B."/>
            <person name="Baker S."/>
            <person name="Barry K."/>
            <person name="Bills G."/>
            <person name="Bluhm B."/>
            <person name="Cannon C."/>
            <person name="Castanera R."/>
            <person name="Culley D."/>
            <person name="Daum C."/>
            <person name="Ezra D."/>
            <person name="Gonzalez J."/>
            <person name="Henrissat B."/>
            <person name="Kuo A."/>
            <person name="Liang C."/>
            <person name="Lipzen A."/>
            <person name="Lutzoni F."/>
            <person name="Magnuson J."/>
            <person name="Mondo S."/>
            <person name="Nolan M."/>
            <person name="Ohm R."/>
            <person name="Pangilinan J."/>
            <person name="Park H.-J."/>
            <person name="Ramirez L."/>
            <person name="Alfaro M."/>
            <person name="Sun H."/>
            <person name="Tritt A."/>
            <person name="Yoshinaga Y."/>
            <person name="Zwiers L.-H."/>
            <person name="Turgeon B."/>
            <person name="Goodwin S."/>
            <person name="Spatafora J."/>
            <person name="Crous P."/>
            <person name="Grigoriev I."/>
        </authorList>
    </citation>
    <scope>NUCLEOTIDE SEQUENCE</scope>
    <source>
        <strain evidence="7">CBS 125425</strain>
    </source>
</reference>
<dbReference type="PANTHER" id="PTHR37278:SF1">
    <property type="entry name" value="AUTOPHAGY-RELATED PROTEIN 33-RELATED"/>
    <property type="match status" value="1"/>
</dbReference>
<keyword evidence="2 6" id="KW-0812">Transmembrane</keyword>
<gene>
    <name evidence="7" type="ORF">EJ04DRAFT_542624</name>
</gene>
<feature type="transmembrane region" description="Helical" evidence="6">
    <location>
        <begin position="12"/>
        <end position="38"/>
    </location>
</feature>
<evidence type="ECO:0000256" key="2">
    <source>
        <dbReference type="ARBA" id="ARBA00022692"/>
    </source>
</evidence>
<comment type="similarity">
    <text evidence="5">Belongs to the ATG33 family.</text>
</comment>
<name>A0A9P4QYK0_9PLEO</name>
<dbReference type="PANTHER" id="PTHR37278">
    <property type="entry name" value="AUTOPHAGY-RELATED PROTEIN 33-RELATED"/>
    <property type="match status" value="1"/>
</dbReference>
<feature type="transmembrane region" description="Helical" evidence="6">
    <location>
        <begin position="134"/>
        <end position="153"/>
    </location>
</feature>
<keyword evidence="3 6" id="KW-1133">Transmembrane helix</keyword>
<dbReference type="OrthoDB" id="5336366at2759"/>
<evidence type="ECO:0000256" key="6">
    <source>
        <dbReference type="SAM" id="Phobius"/>
    </source>
</evidence>
<comment type="subcellular location">
    <subcellularLocation>
        <location evidence="1">Membrane</location>
        <topology evidence="1">Multi-pass membrane protein</topology>
    </subcellularLocation>
</comment>
<proteinExistence type="inferred from homology"/>
<comment type="caution">
    <text evidence="7">The sequence shown here is derived from an EMBL/GenBank/DDBJ whole genome shotgun (WGS) entry which is preliminary data.</text>
</comment>
<keyword evidence="8" id="KW-1185">Reference proteome</keyword>
<dbReference type="GO" id="GO:0005741">
    <property type="term" value="C:mitochondrial outer membrane"/>
    <property type="evidence" value="ECO:0007669"/>
    <property type="project" value="TreeGrafter"/>
</dbReference>
<evidence type="ECO:0000256" key="5">
    <source>
        <dbReference type="ARBA" id="ARBA00038013"/>
    </source>
</evidence>
<keyword evidence="4 6" id="KW-0472">Membrane</keyword>
<dbReference type="InterPro" id="IPR051668">
    <property type="entry name" value="ATG33"/>
</dbReference>
<sequence length="156" mass="16443">MPSTTVTLCKFVGTISLGLLTGLSTTLSALTLPALLTLPTAPTAHTTLSHLRARTTTLSTYLRGITSFAVFSAYLLSPRRLRHPYLLYTSILAFASGPGVDYVLGGEGGKEVGGEEVNGEMVRRGVERMRWVEGVRAGVVGTAFGMAVVGIWGDGV</sequence>
<evidence type="ECO:0000313" key="8">
    <source>
        <dbReference type="Proteomes" id="UP000799444"/>
    </source>
</evidence>
<dbReference type="AlphaFoldDB" id="A0A9P4QYK0"/>
<dbReference type="GO" id="GO:0016236">
    <property type="term" value="P:macroautophagy"/>
    <property type="evidence" value="ECO:0007669"/>
    <property type="project" value="TreeGrafter"/>
</dbReference>
<evidence type="ECO:0000256" key="4">
    <source>
        <dbReference type="ARBA" id="ARBA00023136"/>
    </source>
</evidence>
<organism evidence="7 8">
    <name type="scientific">Polyplosphaeria fusca</name>
    <dbReference type="NCBI Taxonomy" id="682080"/>
    <lineage>
        <taxon>Eukaryota</taxon>
        <taxon>Fungi</taxon>
        <taxon>Dikarya</taxon>
        <taxon>Ascomycota</taxon>
        <taxon>Pezizomycotina</taxon>
        <taxon>Dothideomycetes</taxon>
        <taxon>Pleosporomycetidae</taxon>
        <taxon>Pleosporales</taxon>
        <taxon>Tetraplosphaeriaceae</taxon>
        <taxon>Polyplosphaeria</taxon>
    </lineage>
</organism>
<evidence type="ECO:0000313" key="7">
    <source>
        <dbReference type="EMBL" id="KAF2736263.1"/>
    </source>
</evidence>
<dbReference type="EMBL" id="ML996127">
    <property type="protein sequence ID" value="KAF2736263.1"/>
    <property type="molecule type" value="Genomic_DNA"/>
</dbReference>
<protein>
    <submittedName>
        <fullName evidence="7">Uncharacterized protein</fullName>
    </submittedName>
</protein>
<evidence type="ECO:0000256" key="1">
    <source>
        <dbReference type="ARBA" id="ARBA00004141"/>
    </source>
</evidence>
<evidence type="ECO:0000256" key="3">
    <source>
        <dbReference type="ARBA" id="ARBA00022989"/>
    </source>
</evidence>
<feature type="transmembrane region" description="Helical" evidence="6">
    <location>
        <begin position="58"/>
        <end position="76"/>
    </location>
</feature>
<accession>A0A9P4QYK0</accession>
<dbReference type="GO" id="GO:0000422">
    <property type="term" value="P:autophagy of mitochondrion"/>
    <property type="evidence" value="ECO:0007669"/>
    <property type="project" value="TreeGrafter"/>
</dbReference>